<dbReference type="RefSeq" id="WP_188663023.1">
    <property type="nucleotide sequence ID" value="NZ_BMHV01000007.1"/>
</dbReference>
<reference evidence="1" key="2">
    <citation type="submission" date="2020-09" db="EMBL/GenBank/DDBJ databases">
        <authorList>
            <person name="Sun Q."/>
            <person name="Zhou Y."/>
        </authorList>
    </citation>
    <scope>NUCLEOTIDE SEQUENCE</scope>
    <source>
        <strain evidence="1">CGMCC 1.15254</strain>
    </source>
</reference>
<dbReference type="EMBL" id="BMHV01000007">
    <property type="protein sequence ID" value="GGF60821.1"/>
    <property type="molecule type" value="Genomic_DNA"/>
</dbReference>
<proteinExistence type="predicted"/>
<organism evidence="1 2">
    <name type="scientific">Terasakiella brassicae</name>
    <dbReference type="NCBI Taxonomy" id="1634917"/>
    <lineage>
        <taxon>Bacteria</taxon>
        <taxon>Pseudomonadati</taxon>
        <taxon>Pseudomonadota</taxon>
        <taxon>Alphaproteobacteria</taxon>
        <taxon>Rhodospirillales</taxon>
        <taxon>Terasakiellaceae</taxon>
        <taxon>Terasakiella</taxon>
    </lineage>
</organism>
<dbReference type="NCBIfam" id="NF046098">
    <property type="entry name" value="RSP_7527_fam"/>
    <property type="match status" value="1"/>
</dbReference>
<protein>
    <submittedName>
        <fullName evidence="1">Uncharacterized protein</fullName>
    </submittedName>
</protein>
<comment type="caution">
    <text evidence="1">The sequence shown here is derived from an EMBL/GenBank/DDBJ whole genome shotgun (WGS) entry which is preliminary data.</text>
</comment>
<sequence length="62" mass="6866">MDKYMLLEAEPLTQKDIDLAIKRARVMRSEAAWNVFATISTWISKQFHSNNAAGGSGLAHSS</sequence>
<name>A0A917BXR0_9PROT</name>
<gene>
    <name evidence="1" type="ORF">GCM10011332_13250</name>
</gene>
<keyword evidence="2" id="KW-1185">Reference proteome</keyword>
<dbReference type="InterPro" id="IPR058227">
    <property type="entry name" value="RSP_7527-like"/>
</dbReference>
<accession>A0A917BXR0</accession>
<evidence type="ECO:0000313" key="2">
    <source>
        <dbReference type="Proteomes" id="UP000632498"/>
    </source>
</evidence>
<evidence type="ECO:0000313" key="1">
    <source>
        <dbReference type="EMBL" id="GGF60821.1"/>
    </source>
</evidence>
<dbReference type="Proteomes" id="UP000632498">
    <property type="component" value="Unassembled WGS sequence"/>
</dbReference>
<reference evidence="1" key="1">
    <citation type="journal article" date="2014" name="Int. J. Syst. Evol. Microbiol.">
        <title>Complete genome sequence of Corynebacterium casei LMG S-19264T (=DSM 44701T), isolated from a smear-ripened cheese.</title>
        <authorList>
            <consortium name="US DOE Joint Genome Institute (JGI-PGF)"/>
            <person name="Walter F."/>
            <person name="Albersmeier A."/>
            <person name="Kalinowski J."/>
            <person name="Ruckert C."/>
        </authorList>
    </citation>
    <scope>NUCLEOTIDE SEQUENCE</scope>
    <source>
        <strain evidence="1">CGMCC 1.15254</strain>
    </source>
</reference>
<dbReference type="AlphaFoldDB" id="A0A917BXR0"/>